<comment type="catalytic activity">
    <reaction evidence="2 3">
        <text>RX + glutathione = an S-substituted glutathione + a halide anion + H(+)</text>
        <dbReference type="Rhea" id="RHEA:16437"/>
        <dbReference type="ChEBI" id="CHEBI:15378"/>
        <dbReference type="ChEBI" id="CHEBI:16042"/>
        <dbReference type="ChEBI" id="CHEBI:17792"/>
        <dbReference type="ChEBI" id="CHEBI:57925"/>
        <dbReference type="ChEBI" id="CHEBI:90779"/>
        <dbReference type="EC" id="2.5.1.18"/>
    </reaction>
</comment>
<dbReference type="Proteomes" id="UP000807115">
    <property type="component" value="Chromosome 1"/>
</dbReference>
<dbReference type="PANTHER" id="PTHR11260:SF16">
    <property type="entry name" value="GLUTATHIONE S-TRANSFERASE"/>
    <property type="match status" value="1"/>
</dbReference>
<comment type="function">
    <text evidence="3">Is involved in the conjugation of reduced glutathione to a wide number of exogenous and endogenous hydrophobic electrophiles.</text>
</comment>
<dbReference type="InterPro" id="IPR004045">
    <property type="entry name" value="Glutathione_S-Trfase_N"/>
</dbReference>
<dbReference type="AlphaFoldDB" id="A0A921RYV5"/>
<dbReference type="Pfam" id="PF13410">
    <property type="entry name" value="GST_C_2"/>
    <property type="match status" value="1"/>
</dbReference>
<dbReference type="Pfam" id="PF02798">
    <property type="entry name" value="GST_N"/>
    <property type="match status" value="1"/>
</dbReference>
<evidence type="ECO:0000259" key="4">
    <source>
        <dbReference type="PROSITE" id="PS50404"/>
    </source>
</evidence>
<sequence length="235" mass="24859">MEGDKANGASSGGGVVLLNCFVSPFGNRVRIALKLKGVAYEEKAENLAAKSPLLLSSNPVHGQVPVLIVGGKPVCESLVILEFIDDAFSAAGKPPLLPADPYARAHARFWASYVDTKLNAAGMRVWRAPKGAAAAVEEAKKDAVAALKTLEAELGGKPYFGGDALGYVDVALVPFAPWFLTYERFGGFTVAGECPALAAWADRCVKENVCVAESLPEAEHVFQFVCGMRKAFGLD</sequence>
<keyword evidence="1 3" id="KW-0808">Transferase</keyword>
<evidence type="ECO:0000256" key="1">
    <source>
        <dbReference type="ARBA" id="ARBA00022679"/>
    </source>
</evidence>
<accession>A0A921RYV5</accession>
<comment type="caution">
    <text evidence="6">The sequence shown here is derived from an EMBL/GenBank/DDBJ whole genome shotgun (WGS) entry which is preliminary data.</text>
</comment>
<comment type="similarity">
    <text evidence="3">Belongs to the GST superfamily.</text>
</comment>
<evidence type="ECO:0000313" key="6">
    <source>
        <dbReference type="EMBL" id="KAG0548405.1"/>
    </source>
</evidence>
<dbReference type="PROSITE" id="PS50405">
    <property type="entry name" value="GST_CTER"/>
    <property type="match status" value="1"/>
</dbReference>
<reference evidence="6" key="1">
    <citation type="journal article" date="2019" name="BMC Genomics">
        <title>A new reference genome for Sorghum bicolor reveals high levels of sequence similarity between sweet and grain genotypes: implications for the genetics of sugar metabolism.</title>
        <authorList>
            <person name="Cooper E.A."/>
            <person name="Brenton Z.W."/>
            <person name="Flinn B.S."/>
            <person name="Jenkins J."/>
            <person name="Shu S."/>
            <person name="Flowers D."/>
            <person name="Luo F."/>
            <person name="Wang Y."/>
            <person name="Xia P."/>
            <person name="Barry K."/>
            <person name="Daum C."/>
            <person name="Lipzen A."/>
            <person name="Yoshinaga Y."/>
            <person name="Schmutz J."/>
            <person name="Saski C."/>
            <person name="Vermerris W."/>
            <person name="Kresovich S."/>
        </authorList>
    </citation>
    <scope>NUCLEOTIDE SEQUENCE</scope>
</reference>
<dbReference type="Gramene" id="EER91171">
    <property type="protein sequence ID" value="EER91171"/>
    <property type="gene ID" value="SORBI_3001G156000"/>
</dbReference>
<proteinExistence type="inferred from homology"/>
<evidence type="ECO:0000256" key="2">
    <source>
        <dbReference type="ARBA" id="ARBA00047960"/>
    </source>
</evidence>
<dbReference type="CDD" id="cd03058">
    <property type="entry name" value="GST_N_Tau"/>
    <property type="match status" value="1"/>
</dbReference>
<dbReference type="InterPro" id="IPR045073">
    <property type="entry name" value="Omega/Tau-like"/>
</dbReference>
<gene>
    <name evidence="6" type="ORF">BDA96_01G164200</name>
</gene>
<feature type="domain" description="GST C-terminal" evidence="5">
    <location>
        <begin position="100"/>
        <end position="224"/>
    </location>
</feature>
<dbReference type="FunFam" id="1.20.1050.10:FF:000018">
    <property type="entry name" value="Glutathione S-transferase U20"/>
    <property type="match status" value="1"/>
</dbReference>
<dbReference type="Gene3D" id="1.20.1050.10">
    <property type="match status" value="1"/>
</dbReference>
<dbReference type="SFLD" id="SFLDG00358">
    <property type="entry name" value="Main_(cytGST)"/>
    <property type="match status" value="1"/>
</dbReference>
<dbReference type="GO" id="GO:0005829">
    <property type="term" value="C:cytosol"/>
    <property type="evidence" value="ECO:0007669"/>
    <property type="project" value="UniProtKB-SubCell"/>
</dbReference>
<keyword evidence="3" id="KW-0963">Cytoplasm</keyword>
<dbReference type="SFLD" id="SFLDG01152">
    <property type="entry name" value="Main.3:_Omega-_and_Tau-like"/>
    <property type="match status" value="1"/>
</dbReference>
<dbReference type="SUPFAM" id="SSF47616">
    <property type="entry name" value="GST C-terminal domain-like"/>
    <property type="match status" value="1"/>
</dbReference>
<evidence type="ECO:0000259" key="5">
    <source>
        <dbReference type="PROSITE" id="PS50405"/>
    </source>
</evidence>
<dbReference type="OMA" id="CVRENAC"/>
<comment type="subcellular location">
    <subcellularLocation>
        <location evidence="3">Cytoplasm</location>
        <location evidence="3">Cytosol</location>
    </subcellularLocation>
</comment>
<dbReference type="InterPro" id="IPR040079">
    <property type="entry name" value="Glutathione_S-Trfase"/>
</dbReference>
<dbReference type="InterPro" id="IPR036282">
    <property type="entry name" value="Glutathione-S-Trfase_C_sf"/>
</dbReference>
<dbReference type="Gene3D" id="3.40.30.10">
    <property type="entry name" value="Glutaredoxin"/>
    <property type="match status" value="1"/>
</dbReference>
<dbReference type="PANTHER" id="PTHR11260">
    <property type="entry name" value="GLUTATHIONE S-TRANSFERASE, GST, SUPERFAMILY, GST DOMAIN CONTAINING"/>
    <property type="match status" value="1"/>
</dbReference>
<dbReference type="InterPro" id="IPR036249">
    <property type="entry name" value="Thioredoxin-like_sf"/>
</dbReference>
<protein>
    <recommendedName>
        <fullName evidence="3">Glutathione S-transferase</fullName>
        <ecNumber evidence="3">2.5.1.18</ecNumber>
    </recommendedName>
</protein>
<dbReference type="PROSITE" id="PS50404">
    <property type="entry name" value="GST_NTER"/>
    <property type="match status" value="1"/>
</dbReference>
<dbReference type="CDD" id="cd03185">
    <property type="entry name" value="GST_C_Tau"/>
    <property type="match status" value="1"/>
</dbReference>
<dbReference type="GO" id="GO:0004364">
    <property type="term" value="F:glutathione transferase activity"/>
    <property type="evidence" value="ECO:0007669"/>
    <property type="project" value="UniProtKB-UniRule"/>
</dbReference>
<feature type="domain" description="GST N-terminal" evidence="4">
    <location>
        <begin position="13"/>
        <end position="92"/>
    </location>
</feature>
<dbReference type="InterPro" id="IPR010987">
    <property type="entry name" value="Glutathione-S-Trfase_C-like"/>
</dbReference>
<dbReference type="EC" id="2.5.1.18" evidence="3"/>
<dbReference type="SFLD" id="SFLDS00019">
    <property type="entry name" value="Glutathione_Transferase_(cytos"/>
    <property type="match status" value="1"/>
</dbReference>
<evidence type="ECO:0000313" key="7">
    <source>
        <dbReference type="Proteomes" id="UP000807115"/>
    </source>
</evidence>
<dbReference type="OrthoDB" id="202840at2759"/>
<dbReference type="EMBL" id="CM027680">
    <property type="protein sequence ID" value="KAG0548405.1"/>
    <property type="molecule type" value="Genomic_DNA"/>
</dbReference>
<reference evidence="6" key="2">
    <citation type="submission" date="2020-10" db="EMBL/GenBank/DDBJ databases">
        <authorList>
            <person name="Cooper E.A."/>
            <person name="Brenton Z.W."/>
            <person name="Flinn B.S."/>
            <person name="Jenkins J."/>
            <person name="Shu S."/>
            <person name="Flowers D."/>
            <person name="Luo F."/>
            <person name="Wang Y."/>
            <person name="Xia P."/>
            <person name="Barry K."/>
            <person name="Daum C."/>
            <person name="Lipzen A."/>
            <person name="Yoshinaga Y."/>
            <person name="Schmutz J."/>
            <person name="Saski C."/>
            <person name="Vermerris W."/>
            <person name="Kresovich S."/>
        </authorList>
    </citation>
    <scope>NUCLEOTIDE SEQUENCE</scope>
</reference>
<dbReference type="InterPro" id="IPR045074">
    <property type="entry name" value="GST_C_Tau"/>
</dbReference>
<name>A0A921RYV5_SORBI</name>
<organism evidence="6 7">
    <name type="scientific">Sorghum bicolor</name>
    <name type="common">Sorghum</name>
    <name type="synonym">Sorghum vulgare</name>
    <dbReference type="NCBI Taxonomy" id="4558"/>
    <lineage>
        <taxon>Eukaryota</taxon>
        <taxon>Viridiplantae</taxon>
        <taxon>Streptophyta</taxon>
        <taxon>Embryophyta</taxon>
        <taxon>Tracheophyta</taxon>
        <taxon>Spermatophyta</taxon>
        <taxon>Magnoliopsida</taxon>
        <taxon>Liliopsida</taxon>
        <taxon>Poales</taxon>
        <taxon>Poaceae</taxon>
        <taxon>PACMAD clade</taxon>
        <taxon>Panicoideae</taxon>
        <taxon>Andropogonodae</taxon>
        <taxon>Andropogoneae</taxon>
        <taxon>Sorghinae</taxon>
        <taxon>Sorghum</taxon>
    </lineage>
</organism>
<dbReference type="KEGG" id="sbi:8062210"/>
<dbReference type="FunFam" id="3.40.30.10:FF:000355">
    <property type="entry name" value="Glutathione S-transferase U10"/>
    <property type="match status" value="1"/>
</dbReference>
<dbReference type="GO" id="GO:0006749">
    <property type="term" value="P:glutathione metabolic process"/>
    <property type="evidence" value="ECO:0007669"/>
    <property type="project" value="InterPro"/>
</dbReference>
<dbReference type="SUPFAM" id="SSF52833">
    <property type="entry name" value="Thioredoxin-like"/>
    <property type="match status" value="1"/>
</dbReference>
<evidence type="ECO:0000256" key="3">
    <source>
        <dbReference type="RuleBase" id="RU369102"/>
    </source>
</evidence>